<sequence>VTGSSTSLLWTSNNPLQSQLFSTLGQLYRFDTVNNSGKMITTLYRSIKQGKEDRIARLEWGTNYSLGRATIGRNMVSMVDLVLPGGAPGYRRFFGPDGYQYTWRPHIPEGDFLLEDYSGNIIAMFRSIFPGKKYSIGEVHGELILIPDAGRSMVPYPPFMDMVCLTAGLNRVLNDREAQV</sequence>
<name>A0A0C3LUX7_9AGAM</name>
<accession>A0A0C3LUX7</accession>
<reference evidence="2 3" key="1">
    <citation type="submission" date="2014-04" db="EMBL/GenBank/DDBJ databases">
        <authorList>
            <consortium name="DOE Joint Genome Institute"/>
            <person name="Kuo A."/>
            <person name="Girlanda M."/>
            <person name="Perotto S."/>
            <person name="Kohler A."/>
            <person name="Nagy L.G."/>
            <person name="Floudas D."/>
            <person name="Copeland A."/>
            <person name="Barry K.W."/>
            <person name="Cichocki N."/>
            <person name="Veneault-Fourrey C."/>
            <person name="LaButti K."/>
            <person name="Lindquist E.A."/>
            <person name="Lipzen A."/>
            <person name="Lundell T."/>
            <person name="Morin E."/>
            <person name="Murat C."/>
            <person name="Sun H."/>
            <person name="Tunlid A."/>
            <person name="Henrissat B."/>
            <person name="Grigoriev I.V."/>
            <person name="Hibbett D.S."/>
            <person name="Martin F."/>
            <person name="Nordberg H.P."/>
            <person name="Cantor M.N."/>
            <person name="Hua S.X."/>
        </authorList>
    </citation>
    <scope>NUCLEOTIDE SEQUENCE [LARGE SCALE GENOMIC DNA]</scope>
    <source>
        <strain evidence="2 3">MUT 4182</strain>
    </source>
</reference>
<evidence type="ECO:0000313" key="3">
    <source>
        <dbReference type="Proteomes" id="UP000054248"/>
    </source>
</evidence>
<organism evidence="2 3">
    <name type="scientific">Tulasnella calospora MUT 4182</name>
    <dbReference type="NCBI Taxonomy" id="1051891"/>
    <lineage>
        <taxon>Eukaryota</taxon>
        <taxon>Fungi</taxon>
        <taxon>Dikarya</taxon>
        <taxon>Basidiomycota</taxon>
        <taxon>Agaricomycotina</taxon>
        <taxon>Agaricomycetes</taxon>
        <taxon>Cantharellales</taxon>
        <taxon>Tulasnellaceae</taxon>
        <taxon>Tulasnella</taxon>
    </lineage>
</organism>
<feature type="domain" description="DUF6593" evidence="1">
    <location>
        <begin position="13"/>
        <end position="130"/>
    </location>
</feature>
<dbReference type="Pfam" id="PF20236">
    <property type="entry name" value="DUF6593"/>
    <property type="match status" value="1"/>
</dbReference>
<evidence type="ECO:0000259" key="1">
    <source>
        <dbReference type="Pfam" id="PF20236"/>
    </source>
</evidence>
<evidence type="ECO:0000313" key="2">
    <source>
        <dbReference type="EMBL" id="KIO25202.1"/>
    </source>
</evidence>
<dbReference type="OrthoDB" id="3332782at2759"/>
<keyword evidence="3" id="KW-1185">Reference proteome</keyword>
<dbReference type="AlphaFoldDB" id="A0A0C3LUX7"/>
<dbReference type="Proteomes" id="UP000054248">
    <property type="component" value="Unassembled WGS sequence"/>
</dbReference>
<protein>
    <recommendedName>
        <fullName evidence="1">DUF6593 domain-containing protein</fullName>
    </recommendedName>
</protein>
<dbReference type="STRING" id="1051891.A0A0C3LUX7"/>
<dbReference type="EMBL" id="KN823046">
    <property type="protein sequence ID" value="KIO25202.1"/>
    <property type="molecule type" value="Genomic_DNA"/>
</dbReference>
<proteinExistence type="predicted"/>
<gene>
    <name evidence="2" type="ORF">M407DRAFT_210881</name>
</gene>
<feature type="non-terminal residue" evidence="2">
    <location>
        <position position="1"/>
    </location>
</feature>
<dbReference type="InterPro" id="IPR046528">
    <property type="entry name" value="DUF6593"/>
</dbReference>
<reference evidence="3" key="2">
    <citation type="submission" date="2015-01" db="EMBL/GenBank/DDBJ databases">
        <title>Evolutionary Origins and Diversification of the Mycorrhizal Mutualists.</title>
        <authorList>
            <consortium name="DOE Joint Genome Institute"/>
            <consortium name="Mycorrhizal Genomics Consortium"/>
            <person name="Kohler A."/>
            <person name="Kuo A."/>
            <person name="Nagy L.G."/>
            <person name="Floudas D."/>
            <person name="Copeland A."/>
            <person name="Barry K.W."/>
            <person name="Cichocki N."/>
            <person name="Veneault-Fourrey C."/>
            <person name="LaButti K."/>
            <person name="Lindquist E.A."/>
            <person name="Lipzen A."/>
            <person name="Lundell T."/>
            <person name="Morin E."/>
            <person name="Murat C."/>
            <person name="Riley R."/>
            <person name="Ohm R."/>
            <person name="Sun H."/>
            <person name="Tunlid A."/>
            <person name="Henrissat B."/>
            <person name="Grigoriev I.V."/>
            <person name="Hibbett D.S."/>
            <person name="Martin F."/>
        </authorList>
    </citation>
    <scope>NUCLEOTIDE SEQUENCE [LARGE SCALE GENOMIC DNA]</scope>
    <source>
        <strain evidence="3">MUT 4182</strain>
    </source>
</reference>
<dbReference type="HOGENOM" id="CLU_103808_0_0_1"/>